<dbReference type="RefSeq" id="WP_115086638.1">
    <property type="nucleotide sequence ID" value="NZ_CBCSFG010000023.1"/>
</dbReference>
<name>A0A380T0L3_9PSED</name>
<evidence type="ECO:0000256" key="1">
    <source>
        <dbReference type="PROSITE-ProRule" id="PRU00339"/>
    </source>
</evidence>
<dbReference type="Proteomes" id="UP000255177">
    <property type="component" value="Unassembled WGS sequence"/>
</dbReference>
<proteinExistence type="predicted"/>
<keyword evidence="1" id="KW-0802">TPR repeat</keyword>
<dbReference type="EMBL" id="UIDD01000007">
    <property type="protein sequence ID" value="SUQ63058.1"/>
    <property type="molecule type" value="Genomic_DNA"/>
</dbReference>
<reference evidence="4" key="1">
    <citation type="submission" date="2018-07" db="EMBL/GenBank/DDBJ databases">
        <authorList>
            <person name="Blom J."/>
        </authorList>
    </citation>
    <scope>NUCLEOTIDE SEQUENCE [LARGE SCALE GENOMIC DNA]</scope>
    <source>
        <strain evidence="4">CCOS 864</strain>
    </source>
</reference>
<evidence type="ECO:0000256" key="2">
    <source>
        <dbReference type="SAM" id="SignalP"/>
    </source>
</evidence>
<dbReference type="PROSITE" id="PS51257">
    <property type="entry name" value="PROKAR_LIPOPROTEIN"/>
    <property type="match status" value="1"/>
</dbReference>
<dbReference type="SUPFAM" id="SSF48452">
    <property type="entry name" value="TPR-like"/>
    <property type="match status" value="1"/>
</dbReference>
<feature type="repeat" description="TPR" evidence="1">
    <location>
        <begin position="102"/>
        <end position="135"/>
    </location>
</feature>
<keyword evidence="4" id="KW-1185">Reference proteome</keyword>
<dbReference type="InterPro" id="IPR011990">
    <property type="entry name" value="TPR-like_helical_dom_sf"/>
</dbReference>
<dbReference type="InterPro" id="IPR016931">
    <property type="entry name" value="UCP029658_TPR"/>
</dbReference>
<keyword evidence="2" id="KW-0732">Signal</keyword>
<dbReference type="Pfam" id="PF14559">
    <property type="entry name" value="TPR_19"/>
    <property type="match status" value="1"/>
</dbReference>
<accession>A0A380T0L3</accession>
<protein>
    <submittedName>
        <fullName evidence="3">TPR repeat-containing protein</fullName>
    </submittedName>
</protein>
<organism evidence="3 4">
    <name type="scientific">Pseudomonas wadenswilerensis</name>
    <dbReference type="NCBI Taxonomy" id="1785161"/>
    <lineage>
        <taxon>Bacteria</taxon>
        <taxon>Pseudomonadati</taxon>
        <taxon>Pseudomonadota</taxon>
        <taxon>Gammaproteobacteria</taxon>
        <taxon>Pseudomonadales</taxon>
        <taxon>Pseudomonadaceae</taxon>
        <taxon>Pseudomonas</taxon>
    </lineage>
</organism>
<dbReference type="Gene3D" id="1.25.40.10">
    <property type="entry name" value="Tetratricopeptide repeat domain"/>
    <property type="match status" value="1"/>
</dbReference>
<dbReference type="AlphaFoldDB" id="A0A380T0L3"/>
<evidence type="ECO:0000313" key="4">
    <source>
        <dbReference type="Proteomes" id="UP000255177"/>
    </source>
</evidence>
<gene>
    <name evidence="3" type="ORF">CCOS864_02508</name>
</gene>
<dbReference type="InterPro" id="IPR019734">
    <property type="entry name" value="TPR_rpt"/>
</dbReference>
<dbReference type="PIRSF" id="PIRSF029658">
    <property type="entry name" value="UCP029658_TPR"/>
    <property type="match status" value="1"/>
</dbReference>
<feature type="chain" id="PRO_5016963130" evidence="2">
    <location>
        <begin position="18"/>
        <end position="245"/>
    </location>
</feature>
<feature type="signal peptide" evidence="2">
    <location>
        <begin position="1"/>
        <end position="17"/>
    </location>
</feature>
<dbReference type="PROSITE" id="PS50005">
    <property type="entry name" value="TPR"/>
    <property type="match status" value="1"/>
</dbReference>
<evidence type="ECO:0000313" key="3">
    <source>
        <dbReference type="EMBL" id="SUQ63058.1"/>
    </source>
</evidence>
<sequence>MKTMIAALGLVMLSGCATDGGARWSGMGSASCAKPSPDQELSLSMADDMISDGKLHAGLANLQNLPPDLAAVRLRKAKIYRMLGQNEAEPLYRSLLGTCLAAEGEHGLGQLAAAHTDTEQALKHLQRAAQLSPTDEKIRNDLGVVYLKQLKLKEARFEFITAMELKQSDQLAAVNLVTLLIYQGNWKQASELVSRMGLSPEQVSEAQVRAEKLKSSAKAVAVPSDRVATVLDPSPSGVNPPTTQR</sequence>